<name>A0A0R1T8J2_9LACO</name>
<protein>
    <submittedName>
        <fullName evidence="2">Lipase acylhydrolase</fullName>
    </submittedName>
</protein>
<proteinExistence type="predicted"/>
<dbReference type="AlphaFoldDB" id="A0A0R1T8J2"/>
<organism evidence="2 3">
    <name type="scientific">Ligilactobacillus equi DSM 15833 = JCM 10991</name>
    <dbReference type="NCBI Taxonomy" id="1423740"/>
    <lineage>
        <taxon>Bacteria</taxon>
        <taxon>Bacillati</taxon>
        <taxon>Bacillota</taxon>
        <taxon>Bacilli</taxon>
        <taxon>Lactobacillales</taxon>
        <taxon>Lactobacillaceae</taxon>
        <taxon>Ligilactobacillus</taxon>
    </lineage>
</organism>
<dbReference type="GO" id="GO:0004622">
    <property type="term" value="F:phosphatidylcholine lysophospholipase activity"/>
    <property type="evidence" value="ECO:0007669"/>
    <property type="project" value="TreeGrafter"/>
</dbReference>
<feature type="domain" description="SGNH hydrolase-type esterase" evidence="1">
    <location>
        <begin position="25"/>
        <end position="256"/>
    </location>
</feature>
<dbReference type="SUPFAM" id="SSF52266">
    <property type="entry name" value="SGNH hydrolase"/>
    <property type="match status" value="1"/>
</dbReference>
<dbReference type="Proteomes" id="UP000051048">
    <property type="component" value="Unassembled WGS sequence"/>
</dbReference>
<evidence type="ECO:0000313" key="2">
    <source>
        <dbReference type="EMBL" id="KRL77600.1"/>
    </source>
</evidence>
<dbReference type="PANTHER" id="PTHR30383:SF27">
    <property type="entry name" value="SPORE GERMINATION LIPASE LIPC"/>
    <property type="match status" value="1"/>
</dbReference>
<dbReference type="PATRIC" id="fig|1423740.3.peg.1428"/>
<gene>
    <name evidence="2" type="ORF">FC36_GL001327</name>
</gene>
<evidence type="ECO:0000313" key="3">
    <source>
        <dbReference type="Proteomes" id="UP000051048"/>
    </source>
</evidence>
<dbReference type="InterPro" id="IPR013830">
    <property type="entry name" value="SGNH_hydro"/>
</dbReference>
<dbReference type="Gene3D" id="3.40.50.1110">
    <property type="entry name" value="SGNH hydrolase"/>
    <property type="match status" value="1"/>
</dbReference>
<dbReference type="CDD" id="cd04506">
    <property type="entry name" value="SGNH_hydrolase_YpmR_like"/>
    <property type="match status" value="1"/>
</dbReference>
<dbReference type="InterPro" id="IPR051532">
    <property type="entry name" value="Ester_Hydrolysis_Enzymes"/>
</dbReference>
<accession>A0A0R1T8J2</accession>
<reference evidence="2 3" key="1">
    <citation type="journal article" date="2015" name="Genome Announc.">
        <title>Expanding the biotechnology potential of lactobacilli through comparative genomics of 213 strains and associated genera.</title>
        <authorList>
            <person name="Sun Z."/>
            <person name="Harris H.M."/>
            <person name="McCann A."/>
            <person name="Guo C."/>
            <person name="Argimon S."/>
            <person name="Zhang W."/>
            <person name="Yang X."/>
            <person name="Jeffery I.B."/>
            <person name="Cooney J.C."/>
            <person name="Kagawa T.F."/>
            <person name="Liu W."/>
            <person name="Song Y."/>
            <person name="Salvetti E."/>
            <person name="Wrobel A."/>
            <person name="Rasinkangas P."/>
            <person name="Parkhill J."/>
            <person name="Rea M.C."/>
            <person name="O'Sullivan O."/>
            <person name="Ritari J."/>
            <person name="Douillard F.P."/>
            <person name="Paul Ross R."/>
            <person name="Yang R."/>
            <person name="Briner A.E."/>
            <person name="Felis G.E."/>
            <person name="de Vos W.M."/>
            <person name="Barrangou R."/>
            <person name="Klaenhammer T.R."/>
            <person name="Caufield P.W."/>
            <person name="Cui Y."/>
            <person name="Zhang H."/>
            <person name="O'Toole P.W."/>
        </authorList>
    </citation>
    <scope>NUCLEOTIDE SEQUENCE [LARGE SCALE GENOMIC DNA]</scope>
    <source>
        <strain evidence="2 3">DSM 15833</strain>
    </source>
</reference>
<keyword evidence="2" id="KW-0378">Hydrolase</keyword>
<dbReference type="Pfam" id="PF13472">
    <property type="entry name" value="Lipase_GDSL_2"/>
    <property type="match status" value="1"/>
</dbReference>
<dbReference type="InterPro" id="IPR036514">
    <property type="entry name" value="SGNH_hydro_sf"/>
</dbReference>
<dbReference type="PANTHER" id="PTHR30383">
    <property type="entry name" value="THIOESTERASE 1/PROTEASE 1/LYSOPHOSPHOLIPASE L1"/>
    <property type="match status" value="1"/>
</dbReference>
<dbReference type="STRING" id="1423740.FC36_GL001327"/>
<dbReference type="EMBL" id="AZFH01000166">
    <property type="protein sequence ID" value="KRL77600.1"/>
    <property type="molecule type" value="Genomic_DNA"/>
</dbReference>
<comment type="caution">
    <text evidence="2">The sequence shown here is derived from an EMBL/GenBank/DDBJ whole genome shotgun (WGS) entry which is preliminary data.</text>
</comment>
<sequence>MGVCFWLAFNLPVRIAEAKTINLVAVGDSLTYGQGDTHHNGGYVGLIKQDLDKKQKAKVKTQNFGKVGDRSDQIMTRVKNSTKIQKALAQADVITMTVGGNDMMKVIQDNFMLMLTDQLDGVMPKEKKSYQKKLQALIRTVRYYNPKAPIFLFSIYNPFYVYFPTIQDLPKYTADWNDIALEQAENDGNIYFVDINDRLSQGQYLNKDQTQLKKESQLDLNKTSSTKVEKMLADEEEKNDYLSSDDHFHPNDKGYRYMTSRLYKVMIKHKKTWMG</sequence>
<evidence type="ECO:0000259" key="1">
    <source>
        <dbReference type="Pfam" id="PF13472"/>
    </source>
</evidence>